<accession>A0A1X7V8C6</accession>
<dbReference type="InterPro" id="IPR007110">
    <property type="entry name" value="Ig-like_dom"/>
</dbReference>
<dbReference type="PROSITE" id="PS50261">
    <property type="entry name" value="G_PROTEIN_RECEP_F2_4"/>
    <property type="match status" value="1"/>
</dbReference>
<dbReference type="SUPFAM" id="SSF48726">
    <property type="entry name" value="Immunoglobulin"/>
    <property type="match status" value="2"/>
</dbReference>
<evidence type="ECO:0000256" key="6">
    <source>
        <dbReference type="ARBA" id="ARBA00023136"/>
    </source>
</evidence>
<dbReference type="SMART" id="SM00303">
    <property type="entry name" value="GPS"/>
    <property type="match status" value="1"/>
</dbReference>
<dbReference type="PROSITE" id="PS50853">
    <property type="entry name" value="FN3"/>
    <property type="match status" value="4"/>
</dbReference>
<evidence type="ECO:0000256" key="7">
    <source>
        <dbReference type="ARBA" id="ARBA00023157"/>
    </source>
</evidence>
<dbReference type="InterPro" id="IPR003598">
    <property type="entry name" value="Ig_sub2"/>
</dbReference>
<keyword evidence="9" id="KW-0807">Transducer</keyword>
<evidence type="ECO:0000256" key="4">
    <source>
        <dbReference type="ARBA" id="ARBA00022989"/>
    </source>
</evidence>
<evidence type="ECO:0000259" key="16">
    <source>
        <dbReference type="PROSITE" id="PS50853"/>
    </source>
</evidence>
<evidence type="ECO:0000256" key="8">
    <source>
        <dbReference type="ARBA" id="ARBA00023170"/>
    </source>
</evidence>
<feature type="transmembrane region" description="Helical" evidence="10">
    <location>
        <begin position="1769"/>
        <end position="1792"/>
    </location>
</feature>
<dbReference type="InterPro" id="IPR001879">
    <property type="entry name" value="GPCR_2_extracellular_dom"/>
</dbReference>
<feature type="chain" id="PRO_5012259636" description="G-protein coupled receptors family 2 profile 2 domain-containing protein" evidence="11">
    <location>
        <begin position="16"/>
        <end position="2084"/>
    </location>
</feature>
<dbReference type="Pfam" id="PF00041">
    <property type="entry name" value="fn3"/>
    <property type="match status" value="1"/>
</dbReference>
<dbReference type="InterPro" id="IPR057244">
    <property type="entry name" value="GAIN_B"/>
</dbReference>
<evidence type="ECO:0000256" key="11">
    <source>
        <dbReference type="SAM" id="SignalP"/>
    </source>
</evidence>
<dbReference type="InterPro" id="IPR017981">
    <property type="entry name" value="GPCR_2-like_7TM"/>
</dbReference>
<protein>
    <recommendedName>
        <fullName evidence="18">G-protein coupled receptors family 2 profile 2 domain-containing protein</fullName>
    </recommendedName>
</protein>
<proteinExistence type="inferred from homology"/>
<dbReference type="PRINTS" id="PR00249">
    <property type="entry name" value="GPCRSECRETIN"/>
</dbReference>
<organism evidence="17">
    <name type="scientific">Amphimedon queenslandica</name>
    <name type="common">Sponge</name>
    <dbReference type="NCBI Taxonomy" id="400682"/>
    <lineage>
        <taxon>Eukaryota</taxon>
        <taxon>Metazoa</taxon>
        <taxon>Porifera</taxon>
        <taxon>Demospongiae</taxon>
        <taxon>Heteroscleromorpha</taxon>
        <taxon>Haplosclerida</taxon>
        <taxon>Niphatidae</taxon>
        <taxon>Amphimedon</taxon>
    </lineage>
</organism>
<dbReference type="SMART" id="SM00409">
    <property type="entry name" value="IG"/>
    <property type="match status" value="3"/>
</dbReference>
<dbReference type="PANTHER" id="PTHR45692:SF1">
    <property type="entry name" value="G-PROTEIN COUPLED RECEPTORS FAMILY 2 PROFILE 2 DOMAIN-CONTAINING PROTEIN"/>
    <property type="match status" value="1"/>
</dbReference>
<dbReference type="InterPro" id="IPR036445">
    <property type="entry name" value="GPCR_2_extracell_dom_sf"/>
</dbReference>
<evidence type="ECO:0000256" key="1">
    <source>
        <dbReference type="ARBA" id="ARBA00004141"/>
    </source>
</evidence>
<dbReference type="Pfam" id="PF00002">
    <property type="entry name" value="7tm_2"/>
    <property type="match status" value="1"/>
</dbReference>
<dbReference type="Gene3D" id="1.20.1070.10">
    <property type="entry name" value="Rhodopsin 7-helix transmembrane proteins"/>
    <property type="match status" value="1"/>
</dbReference>
<feature type="transmembrane region" description="Helical" evidence="10">
    <location>
        <begin position="1738"/>
        <end position="1757"/>
    </location>
</feature>
<feature type="transmembrane region" description="Helical" evidence="10">
    <location>
        <begin position="1704"/>
        <end position="1726"/>
    </location>
</feature>
<feature type="domain" description="Ig-like" evidence="15">
    <location>
        <begin position="572"/>
        <end position="663"/>
    </location>
</feature>
<dbReference type="Pfam" id="PF00047">
    <property type="entry name" value="ig"/>
    <property type="match status" value="1"/>
</dbReference>
<dbReference type="PROSITE" id="PS50835">
    <property type="entry name" value="IG_LIKE"/>
    <property type="match status" value="3"/>
</dbReference>
<dbReference type="CDD" id="cd15040">
    <property type="entry name" value="7tmB2_Adhesion"/>
    <property type="match status" value="1"/>
</dbReference>
<dbReference type="InterPro" id="IPR000203">
    <property type="entry name" value="GPS"/>
</dbReference>
<dbReference type="Pfam" id="PF01825">
    <property type="entry name" value="GPS"/>
    <property type="match status" value="1"/>
</dbReference>
<feature type="transmembrane region" description="Helical" evidence="10">
    <location>
        <begin position="1804"/>
        <end position="1828"/>
    </location>
</feature>
<dbReference type="GO" id="GO:0007166">
    <property type="term" value="P:cell surface receptor signaling pathway"/>
    <property type="evidence" value="ECO:0007669"/>
    <property type="project" value="InterPro"/>
</dbReference>
<dbReference type="InterPro" id="IPR036116">
    <property type="entry name" value="FN3_sf"/>
</dbReference>
<dbReference type="EnsemblMetazoa" id="Aqu2.1.36039_001">
    <property type="protein sequence ID" value="Aqu2.1.36039_001"/>
    <property type="gene ID" value="Aqu2.1.36039"/>
</dbReference>
<dbReference type="InterPro" id="IPR013151">
    <property type="entry name" value="Immunoglobulin_dom"/>
</dbReference>
<dbReference type="PROSITE" id="PS50221">
    <property type="entry name" value="GAIN_B"/>
    <property type="match status" value="1"/>
</dbReference>
<dbReference type="Gene3D" id="2.60.40.10">
    <property type="entry name" value="Immunoglobulins"/>
    <property type="match status" value="6"/>
</dbReference>
<evidence type="ECO:0000256" key="5">
    <source>
        <dbReference type="ARBA" id="ARBA00023040"/>
    </source>
</evidence>
<sequence>MSFWLFLLLLQQVSSQNFGSLSPLPNSGVRLFLGEENITIANFSMIAAGLFHDIDVDSPDGNATNNPISADGQNDGLWCQSSLNQNMIGTWYYPDGTTVPLGFGSPLFANNTATGQIGLLRNGGIDIQGLYSCVIPNEEGINQTLYVAAYGNTDFIRNDELPVIDSSSPSFQLLSSVDADPPVFSLSFNVTNRSPTIVTCSVDNGNQFNVSDNDLIHTAATVNNDVQVQVLVTFRMRMSGLFKCSASTDRITTTPLVSTTMAMRNISVTGSPSNLTYSRDSLFSVTLGWSPSAVISATPQYHVFVNNSNNVILSDSTLTLSLRPDDEYNIGLVATGEDLPGEIITVTVSQDEKDIFLDTLEPTMISVNDSVVHTLILNFSSLKVSQAGDYVCGALLNDGAGTISITSNYSVSIQGKHINHNLCHIFFHLISKLPIIINDSKFISTYYYSFLIFLIAGFDFNHVDISINISSVPVAGNTFNLSCVILVPPNFVEDLISVRWTYDLEASQDVTSENNDATLVPVVRNGNIFTSVLTLDPVKTSDAGQYYCQTTINVFNYVDYTDIDLTVQTSPPSVSIVADPPTGPIYESTSYLLTCTATVNTTIVNTPVTASVVWTDPSGNVIPTNETRRQVIPPTGNSLVSMLLFQPIDTGLNNDGGAYTCQMIINLNNSLITLSQPTNTTFDVAVESLPPMTVNFSSVGSVEVGQSLTITCTIITVERLVVTPWIAFMKMNDTDMEMLFNLNRPYTITTDDTGSVINYTLILDPVRFEDDGMYTCMAEFNVTGFNNTNDPNTATYDYQEASDVFTLIVNCTILPFVATSVTTIPGTTSANISFIIPKTSYAIEIYSISYTGQYFQATQAVSMTRMSSSFVNKPITIMLTGLEEDNVYQFTVDSSNCLAPVASPVDCANITFLSYNVTLAWTAPALIDQNGAPVGYNLTCMNTKGVSVNGLSPTQTSMNTMFTITDVMPFTGYTCDLSFINVVGEGPFTQCAFETAQDTPNDGPQNFVSSPTMTTVTFMWSKPSIPNGIITEYKLRVANVETNNDTVRSIPVPPGQIDIMYTVDMKGFFSAYNNYTATVTASTVIGFGPISTTRGRTLPDMSSPPLLNTRSFTISNTEFTTIESIDNHTINVTWFPPTTPNGQIMNYTIDVNEYSGAKLLRRTVTDVNKDKFTDLIYNTMLTPGVPYTITLVAYNEFGRGMPIEVTVFTKILTPSVSPSGITVIRSADGKNVTITWNRITLKEARGFFEYTIRLSTKSSRKRQTGELAYRVPYTDTSYTATGLNGQAAYAVSMGLSVDDGLGQGPIAGPTSNPIEIASPDPYTCIMETTVSTDRGMFEWPVTALGSTANVSCPNGPTGAVATRRCVTNSTWESPNITSCATTEVSREFRNISKINITTDNVVTVSENLTNLVVSTTDTADQNTDNIEVVSTILNQTARLLSDPMIVMSLSSSELSMTTENTVQILDSIEEWSPNVLETESNNIINSFERIVDALINQDNFTNITIIEDDIALKGERFQQSEFSGIVFTAVSSDNRLIVDTQVEDDDANGLKLNRIASIELPQSIINIVESDTIDLSFTMYNQSVLFPVRDPPPNTIVGSSVIGARIGGVADGTKLIDPVVITLSLNRVANASNPRCVYWNFTIADGRGNWSTDGCNTTLNTTDDLSFIACHCDHLTNFACLVDVSARVSEPTQPPQYVTVTLEVVSIVGVCLSLVGLVLTIITLIIFKKLRTREASKFHIQLCLSLIFMLAVFVSGIDRVLVRAGCITVGVLIHYFALVAWMWMGAEALLMFQKLVIVFTDITWKYLVGISFICWTLPLIPVIITLVIDADFYIYLYEPENESGFCFISDIIPFIAAFLLPVFVILIFNIIIYVIIIRVLILHTIRKNKRMSKSHLTTSEAVKLILSFSGILMLFGLTWLSAVFTFITEPNISFTVQFFFAFFNAFQGFFIFFFFVILSSDSRDAWRSLLCPWTLEDKKKPQISTTVKSKTLNSKTTSLQKKNAPRNLILSYGEKSMPDEKQAEFTDKLIFENEAIFEDEVFSIDDEFMMSEFNNIRFDRQLSTRCKHLVEKIEIDFFDANEDD</sequence>
<dbReference type="InParanoid" id="A0A1X7V8C6"/>
<evidence type="ECO:0000313" key="17">
    <source>
        <dbReference type="EnsemblMetazoa" id="Aqu2.1.36039_001"/>
    </source>
</evidence>
<dbReference type="SUPFAM" id="SSF49265">
    <property type="entry name" value="Fibronectin type III"/>
    <property type="match status" value="2"/>
</dbReference>
<dbReference type="GO" id="GO:0004930">
    <property type="term" value="F:G protein-coupled receptor activity"/>
    <property type="evidence" value="ECO:0007669"/>
    <property type="project" value="UniProtKB-KW"/>
</dbReference>
<feature type="transmembrane region" description="Helical" evidence="10">
    <location>
        <begin position="1939"/>
        <end position="1958"/>
    </location>
</feature>
<feature type="domain" description="Fibronectin type-III" evidence="16">
    <location>
        <begin position="900"/>
        <end position="1002"/>
    </location>
</feature>
<keyword evidence="3 10" id="KW-0812">Transmembrane</keyword>
<keyword evidence="11" id="KW-0732">Signal</keyword>
<feature type="domain" description="Fibronectin type-III" evidence="16">
    <location>
        <begin position="1115"/>
        <end position="1216"/>
    </location>
</feature>
<dbReference type="CDD" id="cd00063">
    <property type="entry name" value="FN3"/>
    <property type="match status" value="2"/>
</dbReference>
<feature type="domain" description="GAIN-B" evidence="12">
    <location>
        <begin position="1526"/>
        <end position="1688"/>
    </location>
</feature>
<dbReference type="PANTHER" id="PTHR45692">
    <property type="entry name" value="G_PROTEIN_RECEP_F2_4 DOMAIN-CONTAINING PROTEIN"/>
    <property type="match status" value="1"/>
</dbReference>
<comment type="similarity">
    <text evidence="2">Belongs to the G-protein coupled receptor 2 family. Adhesion G-protein coupled receptor (ADGR) subfamily.</text>
</comment>
<dbReference type="SMART" id="SM00060">
    <property type="entry name" value="FN3"/>
    <property type="match status" value="5"/>
</dbReference>
<dbReference type="SUPFAM" id="SSF111418">
    <property type="entry name" value="Hormone receptor domain"/>
    <property type="match status" value="1"/>
</dbReference>
<feature type="domain" description="Fibronectin type-III" evidence="16">
    <location>
        <begin position="1003"/>
        <end position="1101"/>
    </location>
</feature>
<keyword evidence="5" id="KW-0297">G-protein coupled receptor</keyword>
<keyword evidence="8" id="KW-0675">Receptor</keyword>
<dbReference type="SMART" id="SM00408">
    <property type="entry name" value="IGc2"/>
    <property type="match status" value="2"/>
</dbReference>
<dbReference type="InterPro" id="IPR013783">
    <property type="entry name" value="Ig-like_fold"/>
</dbReference>
<evidence type="ECO:0000259" key="12">
    <source>
        <dbReference type="PROSITE" id="PS50221"/>
    </source>
</evidence>
<dbReference type="Gene3D" id="4.10.1240.10">
    <property type="entry name" value="GPCR, family 2, extracellular hormone receptor domain"/>
    <property type="match status" value="1"/>
</dbReference>
<dbReference type="InterPro" id="IPR003961">
    <property type="entry name" value="FN3_dom"/>
</dbReference>
<keyword evidence="4 10" id="KW-1133">Transmembrane helix</keyword>
<evidence type="ECO:0000259" key="15">
    <source>
        <dbReference type="PROSITE" id="PS50835"/>
    </source>
</evidence>
<feature type="transmembrane region" description="Helical" evidence="10">
    <location>
        <begin position="1902"/>
        <end position="1927"/>
    </location>
</feature>
<feature type="domain" description="Ig-like" evidence="15">
    <location>
        <begin position="690"/>
        <end position="795"/>
    </location>
</feature>
<dbReference type="SUPFAM" id="SSF81321">
    <property type="entry name" value="Family A G protein-coupled receptor-like"/>
    <property type="match status" value="1"/>
</dbReference>
<feature type="domain" description="Ig-like" evidence="15">
    <location>
        <begin position="476"/>
        <end position="566"/>
    </location>
</feature>
<dbReference type="Gene3D" id="2.60.220.50">
    <property type="match status" value="1"/>
</dbReference>
<evidence type="ECO:0000256" key="9">
    <source>
        <dbReference type="ARBA" id="ARBA00023224"/>
    </source>
</evidence>
<name>A0A1X7V8C6_AMPQE</name>
<feature type="transmembrane region" description="Helical" evidence="10">
    <location>
        <begin position="1851"/>
        <end position="1881"/>
    </location>
</feature>
<dbReference type="GO" id="GO:0016020">
    <property type="term" value="C:membrane"/>
    <property type="evidence" value="ECO:0007669"/>
    <property type="project" value="UniProtKB-SubCell"/>
</dbReference>
<comment type="subcellular location">
    <subcellularLocation>
        <location evidence="1">Membrane</location>
        <topology evidence="1">Multi-pass membrane protein</topology>
    </subcellularLocation>
</comment>
<evidence type="ECO:0000259" key="14">
    <source>
        <dbReference type="PROSITE" id="PS50261"/>
    </source>
</evidence>
<dbReference type="InterPro" id="IPR046338">
    <property type="entry name" value="GAIN_dom_sf"/>
</dbReference>
<reference evidence="17" key="1">
    <citation type="submission" date="2017-05" db="UniProtKB">
        <authorList>
            <consortium name="EnsemblMetazoa"/>
        </authorList>
    </citation>
    <scope>IDENTIFICATION</scope>
</reference>
<dbReference type="InterPro" id="IPR003599">
    <property type="entry name" value="Ig_sub"/>
</dbReference>
<keyword evidence="6 10" id="KW-0472">Membrane</keyword>
<evidence type="ECO:0008006" key="18">
    <source>
        <dbReference type="Google" id="ProtNLM"/>
    </source>
</evidence>
<evidence type="ECO:0000259" key="13">
    <source>
        <dbReference type="PROSITE" id="PS50227"/>
    </source>
</evidence>
<keyword evidence="7" id="KW-1015">Disulfide bond</keyword>
<feature type="signal peptide" evidence="11">
    <location>
        <begin position="1"/>
        <end position="15"/>
    </location>
</feature>
<evidence type="ECO:0000256" key="2">
    <source>
        <dbReference type="ARBA" id="ARBA00007343"/>
    </source>
</evidence>
<feature type="domain" description="Fibronectin type-III" evidence="16">
    <location>
        <begin position="1217"/>
        <end position="1321"/>
    </location>
</feature>
<dbReference type="PROSITE" id="PS50227">
    <property type="entry name" value="G_PROTEIN_RECEP_F2_3"/>
    <property type="match status" value="1"/>
</dbReference>
<dbReference type="InterPro" id="IPR036179">
    <property type="entry name" value="Ig-like_dom_sf"/>
</dbReference>
<feature type="domain" description="G-protein coupled receptors family 2 profile 1" evidence="13">
    <location>
        <begin position="1333"/>
        <end position="1383"/>
    </location>
</feature>
<evidence type="ECO:0000256" key="10">
    <source>
        <dbReference type="SAM" id="Phobius"/>
    </source>
</evidence>
<feature type="domain" description="G-protein coupled receptors family 2 profile 2" evidence="14">
    <location>
        <begin position="1702"/>
        <end position="1959"/>
    </location>
</feature>
<evidence type="ECO:0000256" key="3">
    <source>
        <dbReference type="ARBA" id="ARBA00022692"/>
    </source>
</evidence>
<dbReference type="InterPro" id="IPR000832">
    <property type="entry name" value="GPCR_2_secretin-like"/>
</dbReference>
<dbReference type="OrthoDB" id="114660at2759"/>